<organism evidence="1 2">
    <name type="scientific">Epilithonimonas pallida</name>
    <dbReference type="NCBI Taxonomy" id="373671"/>
    <lineage>
        <taxon>Bacteria</taxon>
        <taxon>Pseudomonadati</taxon>
        <taxon>Bacteroidota</taxon>
        <taxon>Flavobacteriia</taxon>
        <taxon>Flavobacteriales</taxon>
        <taxon>Weeksellaceae</taxon>
        <taxon>Chryseobacterium group</taxon>
        <taxon>Epilithonimonas</taxon>
    </lineage>
</organism>
<protein>
    <recommendedName>
        <fullName evidence="3">WYL domain-containing protein</fullName>
    </recommendedName>
</protein>
<dbReference type="Proteomes" id="UP001158050">
    <property type="component" value="Unassembled WGS sequence"/>
</dbReference>
<reference evidence="1 2" key="1">
    <citation type="submission" date="2017-05" db="EMBL/GenBank/DDBJ databases">
        <authorList>
            <person name="Varghese N."/>
            <person name="Submissions S."/>
        </authorList>
    </citation>
    <scope>NUCLEOTIDE SEQUENCE [LARGE SCALE GENOMIC DNA]</scope>
    <source>
        <strain evidence="1 2">DSM 18015</strain>
    </source>
</reference>
<gene>
    <name evidence="1" type="ORF">SAMN05421679_109114</name>
</gene>
<dbReference type="RefSeq" id="WP_283417887.1">
    <property type="nucleotide sequence ID" value="NZ_FXUO01000009.1"/>
</dbReference>
<name>A0ABY1R6Z0_9FLAO</name>
<accession>A0ABY1R6Z0</accession>
<proteinExistence type="predicted"/>
<comment type="caution">
    <text evidence="1">The sequence shown here is derived from an EMBL/GenBank/DDBJ whole genome shotgun (WGS) entry which is preliminary data.</text>
</comment>
<evidence type="ECO:0008006" key="3">
    <source>
        <dbReference type="Google" id="ProtNLM"/>
    </source>
</evidence>
<evidence type="ECO:0000313" key="1">
    <source>
        <dbReference type="EMBL" id="SMP96569.1"/>
    </source>
</evidence>
<dbReference type="EMBL" id="FXUO01000009">
    <property type="protein sequence ID" value="SMP96569.1"/>
    <property type="molecule type" value="Genomic_DNA"/>
</dbReference>
<keyword evidence="2" id="KW-1185">Reference proteome</keyword>
<sequence>MGLDIEKARKQQESLSDKALLDVYGDLPLELIHFLKNDVLNYCLQEYKTGIKPEHPARIVNSWLAQDVIKIQEGDKGKIRRYNRLENIWLNIVFEARKFGIPIDTLKDARKTLLESSIKHFSLFKLEVIKTLFAMPQILYIPIEGNAKLYSFEAYMKWFPKGKFPVHAIFKLEDYIALEYPNNALSEDFKIQNPLEDKNKMLLLYFLKTGDYQHLKFHLKEGDIRFIETSQSLLQNEEVMKSIINWDFQKIDIAINDELETSIKL</sequence>
<evidence type="ECO:0000313" key="2">
    <source>
        <dbReference type="Proteomes" id="UP001158050"/>
    </source>
</evidence>